<dbReference type="InterPro" id="IPR050684">
    <property type="entry name" value="HTH-Siroheme_Decarb"/>
</dbReference>
<dbReference type="EC" id="4.1.1.111" evidence="8"/>
<dbReference type="InterPro" id="IPR053953">
    <property type="entry name" value="NirdL-like_HTH"/>
</dbReference>
<keyword evidence="12" id="KW-1185">Reference proteome</keyword>
<dbReference type="InterPro" id="IPR040523">
    <property type="entry name" value="AsnC_trans_reg2"/>
</dbReference>
<dbReference type="Pfam" id="PF17805">
    <property type="entry name" value="AsnC_trans_reg2"/>
    <property type="match status" value="1"/>
</dbReference>
<dbReference type="InterPro" id="IPR019888">
    <property type="entry name" value="Tscrpt_reg_AsnC-like"/>
</dbReference>
<evidence type="ECO:0000256" key="5">
    <source>
        <dbReference type="ARBA" id="ARBA00023163"/>
    </source>
</evidence>
<dbReference type="RefSeq" id="WP_265423450.1">
    <property type="nucleotide sequence ID" value="NZ_JAPFPW010000001.1"/>
</dbReference>
<dbReference type="Gene3D" id="3.30.70.3460">
    <property type="match status" value="1"/>
</dbReference>
<comment type="caution">
    <text evidence="11">The sequence shown here is derived from an EMBL/GenBank/DDBJ whole genome shotgun (WGS) entry which is preliminary data.</text>
</comment>
<dbReference type="EMBL" id="JAPFPW010000001">
    <property type="protein sequence ID" value="MCW7752583.1"/>
    <property type="molecule type" value="Genomic_DNA"/>
</dbReference>
<protein>
    <recommendedName>
        <fullName evidence="8">siroheme decarboxylase</fullName>
        <ecNumber evidence="8">4.1.1.111</ecNumber>
    </recommendedName>
</protein>
<evidence type="ECO:0000256" key="1">
    <source>
        <dbReference type="ARBA" id="ARBA00004744"/>
    </source>
</evidence>
<evidence type="ECO:0000256" key="2">
    <source>
        <dbReference type="ARBA" id="ARBA00023015"/>
    </source>
</evidence>
<keyword evidence="5" id="KW-0804">Transcription</keyword>
<gene>
    <name evidence="11" type="ORF">OOT00_01130</name>
</gene>
<evidence type="ECO:0000256" key="4">
    <source>
        <dbReference type="ARBA" id="ARBA00023133"/>
    </source>
</evidence>
<evidence type="ECO:0000256" key="9">
    <source>
        <dbReference type="ARBA" id="ARBA00048470"/>
    </source>
</evidence>
<evidence type="ECO:0000256" key="8">
    <source>
        <dbReference type="ARBA" id="ARBA00023471"/>
    </source>
</evidence>
<dbReference type="InterPro" id="IPR036388">
    <property type="entry name" value="WH-like_DNA-bd_sf"/>
</dbReference>
<keyword evidence="3" id="KW-0238">DNA-binding</keyword>
<keyword evidence="2" id="KW-0805">Transcription regulation</keyword>
<evidence type="ECO:0000313" key="11">
    <source>
        <dbReference type="EMBL" id="MCW7752583.1"/>
    </source>
</evidence>
<dbReference type="SMART" id="SM00344">
    <property type="entry name" value="HTH_ASNC"/>
    <property type="match status" value="1"/>
</dbReference>
<dbReference type="PROSITE" id="PS50956">
    <property type="entry name" value="HTH_ASNC_2"/>
    <property type="match status" value="1"/>
</dbReference>
<evidence type="ECO:0000259" key="10">
    <source>
        <dbReference type="PROSITE" id="PS50956"/>
    </source>
</evidence>
<comment type="similarity">
    <text evidence="7">Belongs to the Ahb/Nir family.</text>
</comment>
<evidence type="ECO:0000256" key="3">
    <source>
        <dbReference type="ARBA" id="ARBA00023125"/>
    </source>
</evidence>
<dbReference type="Gene3D" id="1.10.10.10">
    <property type="entry name" value="Winged helix-like DNA-binding domain superfamily/Winged helix DNA-binding domain"/>
    <property type="match status" value="1"/>
</dbReference>
<dbReference type="SUPFAM" id="SSF46785">
    <property type="entry name" value="Winged helix' DNA-binding domain"/>
    <property type="match status" value="1"/>
</dbReference>
<evidence type="ECO:0000256" key="6">
    <source>
        <dbReference type="ARBA" id="ARBA00023239"/>
    </source>
</evidence>
<reference evidence="11 12" key="1">
    <citation type="submission" date="2022-11" db="EMBL/GenBank/DDBJ databases">
        <title>Desulfobotulus tamanensis H1 sp. nov. - anaerobic, alkaliphilic, sulphate reducing bacterium isolated from terrestrial mud volcano.</title>
        <authorList>
            <person name="Frolova A."/>
            <person name="Merkel A.Y."/>
            <person name="Slobodkin A.I."/>
        </authorList>
    </citation>
    <scope>NUCLEOTIDE SEQUENCE [LARGE SCALE GENOMIC DNA]</scope>
    <source>
        <strain evidence="11 12">H1</strain>
    </source>
</reference>
<feature type="domain" description="HTH asnC-type" evidence="10">
    <location>
        <begin position="1"/>
        <end position="65"/>
    </location>
</feature>
<sequence length="148" mass="16734">MDDLDKKLLNSIQSGFPICSRPYGAIGEMLDMGETEVLERLKKLKESGIIRRIGGNFGPENLGYFSTLCAAKVPEDKLEAFTETVNSYPGVTHNYIRENDWNVWFTFIEPSREIIAHNLEEIAKETGVTEILNLPATHVFKIRAKFAL</sequence>
<comment type="catalytic activity">
    <reaction evidence="9">
        <text>siroheme + 2 H(+) = 12,18-didecarboxysiroheme + 2 CO2</text>
        <dbReference type="Rhea" id="RHEA:19093"/>
        <dbReference type="ChEBI" id="CHEBI:15378"/>
        <dbReference type="ChEBI" id="CHEBI:16526"/>
        <dbReference type="ChEBI" id="CHEBI:60052"/>
        <dbReference type="ChEBI" id="CHEBI:140497"/>
        <dbReference type="EC" id="4.1.1.111"/>
    </reaction>
</comment>
<name>A0ABT3N547_9BACT</name>
<accession>A0ABT3N547</accession>
<dbReference type="PANTHER" id="PTHR43413">
    <property type="entry name" value="TRANSCRIPTIONAL REGULATOR, ASNC FAMILY"/>
    <property type="match status" value="1"/>
</dbReference>
<keyword evidence="6" id="KW-0456">Lyase</keyword>
<organism evidence="11 12">
    <name type="scientific">Desulfobotulus pelophilus</name>
    <dbReference type="NCBI Taxonomy" id="2823377"/>
    <lineage>
        <taxon>Bacteria</taxon>
        <taxon>Pseudomonadati</taxon>
        <taxon>Thermodesulfobacteriota</taxon>
        <taxon>Desulfobacteria</taxon>
        <taxon>Desulfobacterales</taxon>
        <taxon>Desulfobacteraceae</taxon>
        <taxon>Desulfobotulus</taxon>
    </lineage>
</organism>
<proteinExistence type="inferred from homology"/>
<dbReference type="InterPro" id="IPR036390">
    <property type="entry name" value="WH_DNA-bd_sf"/>
</dbReference>
<dbReference type="Pfam" id="PF22451">
    <property type="entry name" value="NirdL-like_HTH"/>
    <property type="match status" value="1"/>
</dbReference>
<dbReference type="Proteomes" id="UP001209681">
    <property type="component" value="Unassembled WGS sequence"/>
</dbReference>
<evidence type="ECO:0000256" key="7">
    <source>
        <dbReference type="ARBA" id="ARBA00023457"/>
    </source>
</evidence>
<dbReference type="PANTHER" id="PTHR43413:SF1">
    <property type="entry name" value="SIROHEME DECARBOXYLASE NIRL SUBUNIT"/>
    <property type="match status" value="1"/>
</dbReference>
<comment type="pathway">
    <text evidence="1">Porphyrin-containing compound metabolism; protoheme biosynthesis.</text>
</comment>
<dbReference type="InterPro" id="IPR000485">
    <property type="entry name" value="AsnC-type_HTH_dom"/>
</dbReference>
<keyword evidence="4" id="KW-0350">Heme biosynthesis</keyword>
<evidence type="ECO:0000313" key="12">
    <source>
        <dbReference type="Proteomes" id="UP001209681"/>
    </source>
</evidence>